<dbReference type="EMBL" id="JACCBY010000001">
    <property type="protein sequence ID" value="NYD88965.1"/>
    <property type="molecule type" value="Genomic_DNA"/>
</dbReference>
<comment type="caution">
    <text evidence="2">The sequence shown here is derived from an EMBL/GenBank/DDBJ whole genome shotgun (WGS) entry which is preliminary data.</text>
</comment>
<sequence>MRPAWIVALALLAAPAAAASGTDAGVGAADARLRALYTAEYAWRKQQLPPSEDDDKGSARSLPDVGPAAQAAKLARWTQTAAALAAIRPAALSPAARVDYGVYAEQIRALLAAQRFRDYEMPLTSDSSFWSDLADQAREPFARAEDYARYLNMLRTVPGYFDQNIANMRAGLARGFTPPKVTLTGRDIGVAQVVAAGAGEASPFYAPFRTMPATMPAATQAKLRAEALAALRDAVVPAHRRLLAFLRDEYIPGARTSLAAYDLPDGRAYYQSKVAEYTTRDQTPEQVHAIGVAEVARIRARMQQVMTTVGFTGDLPAFLAMLRRDPRFYAKTSQALLDRAAWIAKSFDGKAARYFGRLPRARFAIKPVPADLAPFYTSGRGGPGVYLVNTYDLPSRALYALPALTLHESAPGHAFQMPLAAENRDLPAFRRETYLSVYGEGWALYCEALGEEMGMYETPYDLFGMLSYQSWRASRLVVDTGIHAMGWSRARAQAYLRENTALADHEIETEVDRYIAWPGQALSYYTGELAIVAARRRAEAALGPRFDIRAFHDTVLALGSVPMPELDRRIDAFIAEGGKGPYPAEDR</sequence>
<accession>A0A7Y9FKJ5</accession>
<dbReference type="AlphaFoldDB" id="A0A7Y9FKJ5"/>
<dbReference type="Proteomes" id="UP000517753">
    <property type="component" value="Unassembled WGS sequence"/>
</dbReference>
<protein>
    <submittedName>
        <fullName evidence="2">Uncharacterized protein (DUF885 family)</fullName>
    </submittedName>
</protein>
<dbReference type="PANTHER" id="PTHR33361">
    <property type="entry name" value="GLR0591 PROTEIN"/>
    <property type="match status" value="1"/>
</dbReference>
<name>A0A7Y9FKJ5_9SPHN</name>
<dbReference type="InterPro" id="IPR010281">
    <property type="entry name" value="DUF885"/>
</dbReference>
<feature type="chain" id="PRO_5030732023" evidence="1">
    <location>
        <begin position="20"/>
        <end position="587"/>
    </location>
</feature>
<dbReference type="RefSeq" id="WP_373562919.1">
    <property type="nucleotide sequence ID" value="NZ_JACCBY010000001.1"/>
</dbReference>
<dbReference type="PANTHER" id="PTHR33361:SF2">
    <property type="entry name" value="DUF885 DOMAIN-CONTAINING PROTEIN"/>
    <property type="match status" value="1"/>
</dbReference>
<feature type="signal peptide" evidence="1">
    <location>
        <begin position="1"/>
        <end position="19"/>
    </location>
</feature>
<keyword evidence="1" id="KW-0732">Signal</keyword>
<proteinExistence type="predicted"/>
<gene>
    <name evidence="2" type="ORF">HD841_000734</name>
</gene>
<keyword evidence="3" id="KW-1185">Reference proteome</keyword>
<evidence type="ECO:0000256" key="1">
    <source>
        <dbReference type="SAM" id="SignalP"/>
    </source>
</evidence>
<organism evidence="2 3">
    <name type="scientific">Sphingomonas melonis</name>
    <dbReference type="NCBI Taxonomy" id="152682"/>
    <lineage>
        <taxon>Bacteria</taxon>
        <taxon>Pseudomonadati</taxon>
        <taxon>Pseudomonadota</taxon>
        <taxon>Alphaproteobacteria</taxon>
        <taxon>Sphingomonadales</taxon>
        <taxon>Sphingomonadaceae</taxon>
        <taxon>Sphingomonas</taxon>
    </lineage>
</organism>
<evidence type="ECO:0000313" key="2">
    <source>
        <dbReference type="EMBL" id="NYD88965.1"/>
    </source>
</evidence>
<dbReference type="Pfam" id="PF05960">
    <property type="entry name" value="DUF885"/>
    <property type="match status" value="1"/>
</dbReference>
<evidence type="ECO:0000313" key="3">
    <source>
        <dbReference type="Proteomes" id="UP000517753"/>
    </source>
</evidence>
<reference evidence="2 3" key="1">
    <citation type="submission" date="2020-08" db="EMBL/GenBank/DDBJ databases">
        <title>The Agave Microbiome: Exploring the role of microbial communities in plant adaptations to desert environments.</title>
        <authorList>
            <person name="Partida-Martinez L.P."/>
        </authorList>
    </citation>
    <scope>NUCLEOTIDE SEQUENCE [LARGE SCALE GENOMIC DNA]</scope>
    <source>
        <strain evidence="2 3">AS2.3</strain>
    </source>
</reference>